<name>A0ABM7P469_9BACT</name>
<protein>
    <submittedName>
        <fullName evidence="7">Amino acid permease</fullName>
    </submittedName>
</protein>
<feature type="transmembrane region" description="Helical" evidence="6">
    <location>
        <begin position="308"/>
        <end position="331"/>
    </location>
</feature>
<dbReference type="PIRSF" id="PIRSF006060">
    <property type="entry name" value="AA_transporter"/>
    <property type="match status" value="1"/>
</dbReference>
<feature type="transmembrane region" description="Helical" evidence="6">
    <location>
        <begin position="117"/>
        <end position="135"/>
    </location>
</feature>
<evidence type="ECO:0000256" key="1">
    <source>
        <dbReference type="ARBA" id="ARBA00004651"/>
    </source>
</evidence>
<evidence type="ECO:0000256" key="3">
    <source>
        <dbReference type="ARBA" id="ARBA00022692"/>
    </source>
</evidence>
<keyword evidence="2" id="KW-1003">Cell membrane</keyword>
<gene>
    <name evidence="7" type="ORF">PSDVSF_08990</name>
</gene>
<dbReference type="Gene3D" id="1.20.1740.10">
    <property type="entry name" value="Amino acid/polyamine transporter I"/>
    <property type="match status" value="1"/>
</dbReference>
<feature type="transmembrane region" description="Helical" evidence="6">
    <location>
        <begin position="85"/>
        <end position="105"/>
    </location>
</feature>
<feature type="transmembrane region" description="Helical" evidence="6">
    <location>
        <begin position="337"/>
        <end position="360"/>
    </location>
</feature>
<keyword evidence="8" id="KW-1185">Reference proteome</keyword>
<dbReference type="Proteomes" id="UP001053296">
    <property type="component" value="Chromosome"/>
</dbReference>
<feature type="transmembrane region" description="Helical" evidence="6">
    <location>
        <begin position="262"/>
        <end position="287"/>
    </location>
</feature>
<feature type="transmembrane region" description="Helical" evidence="6">
    <location>
        <begin position="147"/>
        <end position="167"/>
    </location>
</feature>
<keyword evidence="3 6" id="KW-0812">Transmembrane</keyword>
<evidence type="ECO:0000256" key="6">
    <source>
        <dbReference type="SAM" id="Phobius"/>
    </source>
</evidence>
<keyword evidence="4 6" id="KW-1133">Transmembrane helix</keyword>
<dbReference type="EMBL" id="AP024485">
    <property type="protein sequence ID" value="BCS87657.1"/>
    <property type="molecule type" value="Genomic_DNA"/>
</dbReference>
<feature type="transmembrane region" description="Helical" evidence="6">
    <location>
        <begin position="43"/>
        <end position="64"/>
    </location>
</feature>
<reference evidence="7" key="1">
    <citation type="journal article" date="2022" name="Arch. Microbiol.">
        <title>Pseudodesulfovibrio sediminis sp. nov., a mesophilic and neutrophilic sulfate-reducing bacterium isolated from sediment of a brackish lake.</title>
        <authorList>
            <person name="Takahashi A."/>
            <person name="Kojima H."/>
            <person name="Watanabe M."/>
            <person name="Fukui M."/>
        </authorList>
    </citation>
    <scope>NUCLEOTIDE SEQUENCE</scope>
    <source>
        <strain evidence="7">SF6</strain>
    </source>
</reference>
<dbReference type="InterPro" id="IPR002293">
    <property type="entry name" value="AA/rel_permease1"/>
</dbReference>
<organism evidence="7 8">
    <name type="scientific">Pseudodesulfovibrio sediminis</name>
    <dbReference type="NCBI Taxonomy" id="2810563"/>
    <lineage>
        <taxon>Bacteria</taxon>
        <taxon>Pseudomonadati</taxon>
        <taxon>Thermodesulfobacteriota</taxon>
        <taxon>Desulfovibrionia</taxon>
        <taxon>Desulfovibrionales</taxon>
        <taxon>Desulfovibrionaceae</taxon>
    </lineage>
</organism>
<accession>A0ABM7P469</accession>
<feature type="transmembrane region" description="Helical" evidence="6">
    <location>
        <begin position="187"/>
        <end position="205"/>
    </location>
</feature>
<sequence length="414" mass="43589">MSKNTMGALQLSGLIVGAVLGSGIVLLPPIAQAQLGTWAIMGWVIILSLGAVFAGVFAKLALAFPGSEGVPIAVREAFGPRAGQLVSNYIICAVLCGPVAVLMTAADTIARTFNWPFESLPLISGGLLCVCAILLMRRVTVIGTVSLLASIGIGVVLLAGSVTTIALSPEVPWPDSRLDLSIMGRTLLVLFWAIIGWEIIGNYSMEVRDPKRSVPQATALGVSAICIIYFLVAWALYCGGHTGEAVSVADVVRPLLGSASKAVIMVITVVLCLCTFIMIIGGISRLIATLAGVGKLPGVLAYKTASGAPVAALGTLFSVHLINMVLLYFQYITLEQLLAFANVFFLANSLVAILAAMYLFPSIFFRISCAFLCSGFVLLLVFSSLWPLLMVAGVTVFTCIRAGHKSVNPVTERH</sequence>
<dbReference type="InterPro" id="IPR050367">
    <property type="entry name" value="APC_superfamily"/>
</dbReference>
<evidence type="ECO:0000256" key="4">
    <source>
        <dbReference type="ARBA" id="ARBA00022989"/>
    </source>
</evidence>
<feature type="transmembrane region" description="Helical" evidence="6">
    <location>
        <begin position="217"/>
        <end position="237"/>
    </location>
</feature>
<dbReference type="RefSeq" id="WP_229594126.1">
    <property type="nucleotide sequence ID" value="NZ_AP024485.1"/>
</dbReference>
<evidence type="ECO:0000313" key="8">
    <source>
        <dbReference type="Proteomes" id="UP001053296"/>
    </source>
</evidence>
<comment type="subcellular location">
    <subcellularLocation>
        <location evidence="1">Cell membrane</location>
        <topology evidence="1">Multi-pass membrane protein</topology>
    </subcellularLocation>
</comment>
<evidence type="ECO:0000256" key="2">
    <source>
        <dbReference type="ARBA" id="ARBA00022475"/>
    </source>
</evidence>
<dbReference type="PANTHER" id="PTHR42770:SF13">
    <property type="entry name" value="L-METHIONINE_BRANCHED-CHAIN AMINO ACID EXPORTER YJEH"/>
    <property type="match status" value="1"/>
</dbReference>
<evidence type="ECO:0000313" key="7">
    <source>
        <dbReference type="EMBL" id="BCS87657.1"/>
    </source>
</evidence>
<dbReference type="PANTHER" id="PTHR42770">
    <property type="entry name" value="AMINO ACID TRANSPORTER-RELATED"/>
    <property type="match status" value="1"/>
</dbReference>
<keyword evidence="5 6" id="KW-0472">Membrane</keyword>
<evidence type="ECO:0000256" key="5">
    <source>
        <dbReference type="ARBA" id="ARBA00023136"/>
    </source>
</evidence>
<proteinExistence type="predicted"/>
<dbReference type="Pfam" id="PF13520">
    <property type="entry name" value="AA_permease_2"/>
    <property type="match status" value="1"/>
</dbReference>